<evidence type="ECO:0000313" key="2">
    <source>
        <dbReference type="EMBL" id="CAF3967912.1"/>
    </source>
</evidence>
<gene>
    <name evidence="2" type="ORF">UXM345_LOCUS14309</name>
</gene>
<name>A0A819LPS0_9BILA</name>
<dbReference type="AlphaFoldDB" id="A0A819LPS0"/>
<dbReference type="Proteomes" id="UP000663842">
    <property type="component" value="Unassembled WGS sequence"/>
</dbReference>
<evidence type="ECO:0000313" key="3">
    <source>
        <dbReference type="Proteomes" id="UP000663842"/>
    </source>
</evidence>
<feature type="compositionally biased region" description="Polar residues" evidence="1">
    <location>
        <begin position="34"/>
        <end position="59"/>
    </location>
</feature>
<evidence type="ECO:0000256" key="1">
    <source>
        <dbReference type="SAM" id="MobiDB-lite"/>
    </source>
</evidence>
<accession>A0A819LPS0</accession>
<comment type="caution">
    <text evidence="2">The sequence shown here is derived from an EMBL/GenBank/DDBJ whole genome shotgun (WGS) entry which is preliminary data.</text>
</comment>
<organism evidence="2 3">
    <name type="scientific">Rotaria magnacalcarata</name>
    <dbReference type="NCBI Taxonomy" id="392030"/>
    <lineage>
        <taxon>Eukaryota</taxon>
        <taxon>Metazoa</taxon>
        <taxon>Spiralia</taxon>
        <taxon>Gnathifera</taxon>
        <taxon>Rotifera</taxon>
        <taxon>Eurotatoria</taxon>
        <taxon>Bdelloidea</taxon>
        <taxon>Philodinida</taxon>
        <taxon>Philodinidae</taxon>
        <taxon>Rotaria</taxon>
    </lineage>
</organism>
<feature type="compositionally biased region" description="Low complexity" evidence="1">
    <location>
        <begin position="22"/>
        <end position="33"/>
    </location>
</feature>
<protein>
    <submittedName>
        <fullName evidence="2">Uncharacterized protein</fullName>
    </submittedName>
</protein>
<sequence>MANNNFNGTHRLRNPSRQSNISNFNSSHARSSSCMNHDISSNPQSEPINGALRNNRSASGRSRLMASKYRWIMPEESEKLQLQENFEKKQEELMVKSKKFLGKVNRTEVAIDFLPNEPVLIANLVEDQQFDITNDSADVEEMSHRLVCLTKAMLNKIDDLCKATSFRFDKQFRLEFRPASFYKTGDEASNNKHWELRMMLDPVAWFDWKWSDASPSYDAQRELLAVARAYVDKYYNIVPEEYLNPPKQMPLPSKRSEARPTLSNEHYYSTRPQLKCTGKMHGGKNCEHHIIHERIVMEWRLCLENNCIPKSASFIFTNKKENVRELLLHPTPPWHIVNRELVCLPIFWSTAIYTCRLLRNELMGKKLLNDVKWPVDCIAINFAKWESASFNEKYAIDCHAHAHFLLTLDFIDQCDDGFFSPLKGRQDATPNYLKENVKLLESERLLSYEMRALQQDMRSCLTKIKDIQTNESHRDEKIDKILALLEQKGKNEDDNRDTNTYKSSIISRYSSSQTNINSSYFNRYSNMTYSYVTHTHESP</sequence>
<proteinExistence type="predicted"/>
<reference evidence="2" key="1">
    <citation type="submission" date="2021-02" db="EMBL/GenBank/DDBJ databases">
        <authorList>
            <person name="Nowell W R."/>
        </authorList>
    </citation>
    <scope>NUCLEOTIDE SEQUENCE</scope>
</reference>
<dbReference type="EMBL" id="CAJOBF010001611">
    <property type="protein sequence ID" value="CAF3967912.1"/>
    <property type="molecule type" value="Genomic_DNA"/>
</dbReference>
<feature type="region of interest" description="Disordered" evidence="1">
    <location>
        <begin position="1"/>
        <end position="59"/>
    </location>
</feature>